<reference evidence="4 5" key="1">
    <citation type="submission" date="2017-05" db="EMBL/GenBank/DDBJ databases">
        <authorList>
            <person name="Varghese N."/>
            <person name="Submissions S."/>
        </authorList>
    </citation>
    <scope>NUCLEOTIDE SEQUENCE [LARGE SCALE GENOMIC DNA]</scope>
    <source>
        <strain evidence="4 5">DSM 19036</strain>
    </source>
</reference>
<sequence>MKSPSFYSIQQVMKPLRYLILLLSLPLMYSCSSPVQPVSTASDTIPVQIMPLQQQNSQAPMSVSGQFTTDDEVMLSFKTGGIISSLSVKEGDRVKRGQLLATLNPTDINAQLQQAKLTVEKAQRDYQRTQNLYKDSVATLEQLQNSKTMLQQSQQQLNMASFNRQYSEIHAPKDGFILKKLANTGQQVTAGTAILQTNGAESGKWMLRVGVSDYEWAGLRLGDRAKIQTSSLPGQTFEGRVTRKSEGVDAATGTFSADISFSGKKPEAIAAGMFGKAVIEPSKVTTGTGSWQIPYEALLDGDGNSGYVFVTSDRKTARKLKVTIGGIEKNTVTVTHGLENAGALIISGSAYLTDKSPISVQSTKTAAQ</sequence>
<dbReference type="NCBIfam" id="TIGR01730">
    <property type="entry name" value="RND_mfp"/>
    <property type="match status" value="1"/>
</dbReference>
<dbReference type="GO" id="GO:0015562">
    <property type="term" value="F:efflux transmembrane transporter activity"/>
    <property type="evidence" value="ECO:0007669"/>
    <property type="project" value="TreeGrafter"/>
</dbReference>
<dbReference type="Proteomes" id="UP000320300">
    <property type="component" value="Unassembled WGS sequence"/>
</dbReference>
<keyword evidence="5" id="KW-1185">Reference proteome</keyword>
<dbReference type="PROSITE" id="PS51257">
    <property type="entry name" value="PROKAR_LIPOPROTEIN"/>
    <property type="match status" value="1"/>
</dbReference>
<evidence type="ECO:0000259" key="3">
    <source>
        <dbReference type="Pfam" id="PF25917"/>
    </source>
</evidence>
<dbReference type="Pfam" id="PF25917">
    <property type="entry name" value="BSH_RND"/>
    <property type="match status" value="1"/>
</dbReference>
<feature type="domain" description="Multidrug resistance protein MdtA-like barrel-sandwich hybrid" evidence="3">
    <location>
        <begin position="79"/>
        <end position="193"/>
    </location>
</feature>
<dbReference type="PANTHER" id="PTHR30469">
    <property type="entry name" value="MULTIDRUG RESISTANCE PROTEIN MDTA"/>
    <property type="match status" value="1"/>
</dbReference>
<protein>
    <submittedName>
        <fullName evidence="4">RND family efflux transporter, MFP subunit</fullName>
    </submittedName>
</protein>
<gene>
    <name evidence="4" type="ORF">SAMN06265348_104211</name>
</gene>
<keyword evidence="2" id="KW-0175">Coiled coil</keyword>
<evidence type="ECO:0000313" key="5">
    <source>
        <dbReference type="Proteomes" id="UP000320300"/>
    </source>
</evidence>
<name>A0A521CU71_9SPHI</name>
<dbReference type="SUPFAM" id="SSF111369">
    <property type="entry name" value="HlyD-like secretion proteins"/>
    <property type="match status" value="1"/>
</dbReference>
<evidence type="ECO:0000313" key="4">
    <source>
        <dbReference type="EMBL" id="SMO62978.1"/>
    </source>
</evidence>
<proteinExistence type="inferred from homology"/>
<feature type="coiled-coil region" evidence="2">
    <location>
        <begin position="112"/>
        <end position="160"/>
    </location>
</feature>
<dbReference type="InterPro" id="IPR058625">
    <property type="entry name" value="MdtA-like_BSH"/>
</dbReference>
<evidence type="ECO:0000256" key="1">
    <source>
        <dbReference type="ARBA" id="ARBA00009477"/>
    </source>
</evidence>
<dbReference type="Gene3D" id="2.40.420.20">
    <property type="match status" value="1"/>
</dbReference>
<dbReference type="Gene3D" id="1.10.287.470">
    <property type="entry name" value="Helix hairpin bin"/>
    <property type="match status" value="1"/>
</dbReference>
<accession>A0A521CU71</accession>
<dbReference type="InterPro" id="IPR006143">
    <property type="entry name" value="RND_pump_MFP"/>
</dbReference>
<evidence type="ECO:0000256" key="2">
    <source>
        <dbReference type="SAM" id="Coils"/>
    </source>
</evidence>
<dbReference type="PANTHER" id="PTHR30469:SF15">
    <property type="entry name" value="HLYD FAMILY OF SECRETION PROTEINS"/>
    <property type="match status" value="1"/>
</dbReference>
<dbReference type="GO" id="GO:1990281">
    <property type="term" value="C:efflux pump complex"/>
    <property type="evidence" value="ECO:0007669"/>
    <property type="project" value="TreeGrafter"/>
</dbReference>
<dbReference type="EMBL" id="FXTN01000004">
    <property type="protein sequence ID" value="SMO62978.1"/>
    <property type="molecule type" value="Genomic_DNA"/>
</dbReference>
<organism evidence="4 5">
    <name type="scientific">Pedobacter westerhofensis</name>
    <dbReference type="NCBI Taxonomy" id="425512"/>
    <lineage>
        <taxon>Bacteria</taxon>
        <taxon>Pseudomonadati</taxon>
        <taxon>Bacteroidota</taxon>
        <taxon>Sphingobacteriia</taxon>
        <taxon>Sphingobacteriales</taxon>
        <taxon>Sphingobacteriaceae</taxon>
        <taxon>Pedobacter</taxon>
    </lineage>
</organism>
<dbReference type="Gene3D" id="2.40.50.100">
    <property type="match status" value="1"/>
</dbReference>
<dbReference type="Gene3D" id="2.40.30.170">
    <property type="match status" value="1"/>
</dbReference>
<comment type="similarity">
    <text evidence="1">Belongs to the membrane fusion protein (MFP) (TC 8.A.1) family.</text>
</comment>
<dbReference type="AlphaFoldDB" id="A0A521CU71"/>